<protein>
    <recommendedName>
        <fullName evidence="3">Alpha/beta hydrolase domain-containing protein</fullName>
    </recommendedName>
</protein>
<name>A0A370FCJ4_9BURK</name>
<dbReference type="EMBL" id="QQAV01000006">
    <property type="protein sequence ID" value="RDI23446.1"/>
    <property type="molecule type" value="Genomic_DNA"/>
</dbReference>
<sequence length="732" mass="77502">MRELCITRRPVRHAMGACSLGATLLLAACGGSGGSGFVPVAAAPAPAPAPSPAPAPAPAQPQMRLTITATEDFPGSYGSVGAYEKLTGTLQGELDPKDPHNAVIQDLALAPVNARGLVDYSADFVLLKPKDMTKANGLLRYDAPNRGNMLTLLNPTATPGDAVYLQRGYTVLYSAWQGDVPKSSPARLTATVPVARNPDGSSITGPYRTELVPSAATPSMTLPGGVFNGTMIPYEPASLDNTQPGYSLTRRRNETDPREPISPSQWKFATCDMATPFPGTASPTSVCLAGGFDPQYLYELVYVAKDPKVMGVGLAALRDTVSFFRKRSTDDFGRANPVAGRLTHAIGQGTSQSGNAMKTFLHLGFNQALDGSKVFDGIYAHVAARQTNINTRFAVPGGGGGLRTDHTAFGQTAPRGLAADYSDELAGRSGGVMRRCNATGTCPKFFLGLSGTEFWQLQGSPVLTDTYGLRDLAQPDNARIYYYASTQHGGAGGTASISYAPTRNVYPAGTVVHFNDTFRALFVALEDWVMRGTTPPASRVPRIDDGTLVRPAQLAFPTMRGLSWNVGATPTAIPDFNYLARYNDFPLLDFGPQYVPQDESGIATLQPPRYQGRSYAILVPQVDASTGLTRAGIRAVEAQVPLGTSLEFNYVATPGIVDLSNLTGSYIPFHKTRAARLAAGDGRPSLEELYGDQAGYVAAVRAAAQSLVGERLLLQADADALIARAQASAVLP</sequence>
<dbReference type="InterPro" id="IPR045394">
    <property type="entry name" value="Abhydrolase_dom"/>
</dbReference>
<dbReference type="STRING" id="433924.NS331_16275"/>
<evidence type="ECO:0000313" key="5">
    <source>
        <dbReference type="Proteomes" id="UP000255265"/>
    </source>
</evidence>
<evidence type="ECO:0000259" key="3">
    <source>
        <dbReference type="Pfam" id="PF20091"/>
    </source>
</evidence>
<accession>A0A370FCJ4</accession>
<evidence type="ECO:0000256" key="2">
    <source>
        <dbReference type="SAM" id="SignalP"/>
    </source>
</evidence>
<dbReference type="PROSITE" id="PS51257">
    <property type="entry name" value="PROKAR_LIPOPROTEIN"/>
    <property type="match status" value="1"/>
</dbReference>
<dbReference type="AlphaFoldDB" id="A0A370FCJ4"/>
<dbReference type="Proteomes" id="UP000255265">
    <property type="component" value="Unassembled WGS sequence"/>
</dbReference>
<proteinExistence type="predicted"/>
<keyword evidence="5" id="KW-1185">Reference proteome</keyword>
<feature type="domain" description="Alpha/beta hydrolase" evidence="3">
    <location>
        <begin position="282"/>
        <end position="723"/>
    </location>
</feature>
<reference evidence="4 5" key="1">
    <citation type="submission" date="2018-07" db="EMBL/GenBank/DDBJ databases">
        <title>Genomic Encyclopedia of Type Strains, Phase IV (KMG-IV): sequencing the most valuable type-strain genomes for metagenomic binning, comparative biology and taxonomic classification.</title>
        <authorList>
            <person name="Goeker M."/>
        </authorList>
    </citation>
    <scope>NUCLEOTIDE SEQUENCE [LARGE SCALE GENOMIC DNA]</scope>
    <source>
        <strain evidence="4 5">DSM 21352</strain>
    </source>
</reference>
<feature type="chain" id="PRO_5016579870" description="Alpha/beta hydrolase domain-containing protein" evidence="2">
    <location>
        <begin position="28"/>
        <end position="732"/>
    </location>
</feature>
<evidence type="ECO:0000313" key="4">
    <source>
        <dbReference type="EMBL" id="RDI23446.1"/>
    </source>
</evidence>
<gene>
    <name evidence="4" type="ORF">DFR41_106151</name>
</gene>
<feature type="signal peptide" evidence="2">
    <location>
        <begin position="1"/>
        <end position="27"/>
    </location>
</feature>
<comment type="caution">
    <text evidence="4">The sequence shown here is derived from an EMBL/GenBank/DDBJ whole genome shotgun (WGS) entry which is preliminary data.</text>
</comment>
<organism evidence="4 5">
    <name type="scientific">Pseudacidovorax intermedius</name>
    <dbReference type="NCBI Taxonomy" id="433924"/>
    <lineage>
        <taxon>Bacteria</taxon>
        <taxon>Pseudomonadati</taxon>
        <taxon>Pseudomonadota</taxon>
        <taxon>Betaproteobacteria</taxon>
        <taxon>Burkholderiales</taxon>
        <taxon>Comamonadaceae</taxon>
        <taxon>Pseudacidovorax</taxon>
    </lineage>
</organism>
<evidence type="ECO:0000256" key="1">
    <source>
        <dbReference type="SAM" id="MobiDB-lite"/>
    </source>
</evidence>
<dbReference type="Pfam" id="PF20091">
    <property type="entry name" value="Abhydrolase_10"/>
    <property type="match status" value="1"/>
</dbReference>
<keyword evidence="2" id="KW-0732">Signal</keyword>
<feature type="region of interest" description="Disordered" evidence="1">
    <location>
        <begin position="238"/>
        <end position="264"/>
    </location>
</feature>